<comment type="caution">
    <text evidence="6">The sequence shown here is derived from an EMBL/GenBank/DDBJ whole genome shotgun (WGS) entry which is preliminary data.</text>
</comment>
<evidence type="ECO:0000256" key="1">
    <source>
        <dbReference type="ARBA" id="ARBA00022617"/>
    </source>
</evidence>
<dbReference type="Proteomes" id="UP001501353">
    <property type="component" value="Unassembled WGS sequence"/>
</dbReference>
<proteinExistence type="predicted"/>
<evidence type="ECO:0000313" key="7">
    <source>
        <dbReference type="Proteomes" id="UP001501353"/>
    </source>
</evidence>
<dbReference type="EMBL" id="BAAAZE010000005">
    <property type="protein sequence ID" value="GAA4014673.1"/>
    <property type="molecule type" value="Genomic_DNA"/>
</dbReference>
<dbReference type="NCBIfam" id="TIGR04494">
    <property type="entry name" value="c550_PedF"/>
    <property type="match status" value="1"/>
</dbReference>
<dbReference type="PROSITE" id="PS51007">
    <property type="entry name" value="CYTC"/>
    <property type="match status" value="1"/>
</dbReference>
<accession>A0ABP7SQ33</accession>
<keyword evidence="1 4" id="KW-0349">Heme</keyword>
<keyword evidence="2 4" id="KW-0479">Metal-binding</keyword>
<evidence type="ECO:0000256" key="4">
    <source>
        <dbReference type="PROSITE-ProRule" id="PRU00433"/>
    </source>
</evidence>
<reference evidence="7" key="1">
    <citation type="journal article" date="2019" name="Int. J. Syst. Evol. Microbiol.">
        <title>The Global Catalogue of Microorganisms (GCM) 10K type strain sequencing project: providing services to taxonomists for standard genome sequencing and annotation.</title>
        <authorList>
            <consortium name="The Broad Institute Genomics Platform"/>
            <consortium name="The Broad Institute Genome Sequencing Center for Infectious Disease"/>
            <person name="Wu L."/>
            <person name="Ma J."/>
        </authorList>
    </citation>
    <scope>NUCLEOTIDE SEQUENCE [LARGE SCALE GENOMIC DNA]</scope>
    <source>
        <strain evidence="7">JCM 16673</strain>
    </source>
</reference>
<dbReference type="InterPro" id="IPR036909">
    <property type="entry name" value="Cyt_c-like_dom_sf"/>
</dbReference>
<organism evidence="6 7">
    <name type="scientific">Actimicrobium antarcticum</name>
    <dbReference type="NCBI Taxonomy" id="1051899"/>
    <lineage>
        <taxon>Bacteria</taxon>
        <taxon>Pseudomonadati</taxon>
        <taxon>Pseudomonadota</taxon>
        <taxon>Betaproteobacteria</taxon>
        <taxon>Burkholderiales</taxon>
        <taxon>Oxalobacteraceae</taxon>
        <taxon>Actimicrobium</taxon>
    </lineage>
</organism>
<keyword evidence="3 4" id="KW-0408">Iron</keyword>
<sequence>MARALRYPGTPFTEAIPMKTTFQQTALQLLIVSSTLFSLSAFAHGDVTPQAVDTSTLKPLGEAWREENPYRGDKEAIRIGSSAYGQNCARCHGLEAVSGGIAPDLRKLDRDCFTQKDEAKKQACYKENDVYLLTSVRHGKKRNGAVYMPPFEGILSQEAIWSIKSYLETVRDMPVVSANK</sequence>
<dbReference type="InterPro" id="IPR009056">
    <property type="entry name" value="Cyt_c-like_dom"/>
</dbReference>
<dbReference type="SUPFAM" id="SSF46626">
    <property type="entry name" value="Cytochrome c"/>
    <property type="match status" value="1"/>
</dbReference>
<evidence type="ECO:0000256" key="2">
    <source>
        <dbReference type="ARBA" id="ARBA00022723"/>
    </source>
</evidence>
<feature type="domain" description="Cytochrome c" evidence="5">
    <location>
        <begin position="75"/>
        <end position="171"/>
    </location>
</feature>
<protein>
    <submittedName>
        <fullName evidence="6">Cytochrome c-550 PedF</fullName>
    </submittedName>
</protein>
<evidence type="ECO:0000259" key="5">
    <source>
        <dbReference type="PROSITE" id="PS51007"/>
    </source>
</evidence>
<dbReference type="InterPro" id="IPR030991">
    <property type="entry name" value="c550_proteobact"/>
</dbReference>
<gene>
    <name evidence="6" type="primary">pedF</name>
    <name evidence="6" type="ORF">GCM10022212_06480</name>
</gene>
<dbReference type="Pfam" id="PF13442">
    <property type="entry name" value="Cytochrome_CBB3"/>
    <property type="match status" value="1"/>
</dbReference>
<keyword evidence="7" id="KW-1185">Reference proteome</keyword>
<name>A0ABP7SQ33_9BURK</name>
<dbReference type="Gene3D" id="1.10.760.10">
    <property type="entry name" value="Cytochrome c-like domain"/>
    <property type="match status" value="1"/>
</dbReference>
<evidence type="ECO:0000256" key="3">
    <source>
        <dbReference type="ARBA" id="ARBA00023004"/>
    </source>
</evidence>
<evidence type="ECO:0000313" key="6">
    <source>
        <dbReference type="EMBL" id="GAA4014673.1"/>
    </source>
</evidence>